<evidence type="ECO:0000259" key="7">
    <source>
        <dbReference type="Pfam" id="PF00248"/>
    </source>
</evidence>
<evidence type="ECO:0000313" key="8">
    <source>
        <dbReference type="EMBL" id="JAT26103.1"/>
    </source>
</evidence>
<dbReference type="Pfam" id="PF00248">
    <property type="entry name" value="Aldo_ket_red"/>
    <property type="match status" value="1"/>
</dbReference>
<sequence length="322" mass="36167">MEHLSLPSGGRMPVVGYGTWQANEEELEAALEAALEAGYRHIDTASVYENEHVIGRVLQRWINEDKLTREDLFIVTKLPPIGTRPEGVEKYLNKSLEFLQMDYVDLYLIHTPFALEDDKGFHPKDDDGKVILDTTTDLEAIWKAMETQQQEGKAKAIGVSNFNQSQLERLIATASSPLDCLQIELHAYFQQNSLVQFCQDNNLPVCAYSPLASRGSIKLFDALGISKEMPDLFNNPVVVEMAEKYGKTAAQVLLRHIVQKGIAAIPKSTNPGRIRENIEIFDFELSEEDMDAMNALDRGDSARIIDFGFFNGLAEGHPEYPF</sequence>
<reference evidence="8" key="1">
    <citation type="submission" date="2015-11" db="EMBL/GenBank/DDBJ databases">
        <title>De novo transcriptome assembly of four potential Pierce s Disease insect vectors from Arizona vineyards.</title>
        <authorList>
            <person name="Tassone E.E."/>
        </authorList>
    </citation>
    <scope>NUCLEOTIDE SEQUENCE</scope>
</reference>
<name>A0A1B6LQZ9_9HEMI</name>
<feature type="site" description="Lowers pKa of active site Tyr" evidence="6">
    <location>
        <position position="77"/>
    </location>
</feature>
<dbReference type="FunFam" id="3.20.20.100:FF:000006">
    <property type="entry name" value="Aldo-keto reductase family 1 member A1"/>
    <property type="match status" value="1"/>
</dbReference>
<dbReference type="InterPro" id="IPR020471">
    <property type="entry name" value="AKR"/>
</dbReference>
<keyword evidence="2" id="KW-0521">NADP</keyword>
<evidence type="ECO:0000256" key="4">
    <source>
        <dbReference type="PIRSR" id="PIRSR000097-1"/>
    </source>
</evidence>
<dbReference type="PROSITE" id="PS00798">
    <property type="entry name" value="ALDOKETO_REDUCTASE_1"/>
    <property type="match status" value="1"/>
</dbReference>
<proteinExistence type="inferred from homology"/>
<evidence type="ECO:0000256" key="3">
    <source>
        <dbReference type="ARBA" id="ARBA00023002"/>
    </source>
</evidence>
<evidence type="ECO:0000256" key="1">
    <source>
        <dbReference type="ARBA" id="ARBA00007905"/>
    </source>
</evidence>
<accession>A0A1B6LQZ9</accession>
<dbReference type="AlphaFoldDB" id="A0A1B6LQZ9"/>
<dbReference type="PANTHER" id="PTHR43827:SF14">
    <property type="entry name" value="NADP-DEPENDENT OXIDOREDUCTASE DOMAIN-CONTAINING PROTEIN"/>
    <property type="match status" value="1"/>
</dbReference>
<dbReference type="PANTHER" id="PTHR43827">
    <property type="entry name" value="2,5-DIKETO-D-GLUCONIC ACID REDUCTASE"/>
    <property type="match status" value="1"/>
</dbReference>
<dbReference type="Gene3D" id="3.20.20.100">
    <property type="entry name" value="NADP-dependent oxidoreductase domain"/>
    <property type="match status" value="1"/>
</dbReference>
<evidence type="ECO:0000256" key="2">
    <source>
        <dbReference type="ARBA" id="ARBA00022857"/>
    </source>
</evidence>
<dbReference type="InterPro" id="IPR036812">
    <property type="entry name" value="NAD(P)_OxRdtase_dom_sf"/>
</dbReference>
<dbReference type="PROSITE" id="PS00062">
    <property type="entry name" value="ALDOKETO_REDUCTASE_2"/>
    <property type="match status" value="1"/>
</dbReference>
<protein>
    <recommendedName>
        <fullName evidence="7">NADP-dependent oxidoreductase domain-containing protein</fullName>
    </recommendedName>
</protein>
<gene>
    <name evidence="8" type="ORF">g.10139</name>
</gene>
<feature type="active site" description="Proton donor" evidence="4">
    <location>
        <position position="48"/>
    </location>
</feature>
<dbReference type="PROSITE" id="PS00063">
    <property type="entry name" value="ALDOKETO_REDUCTASE_3"/>
    <property type="match status" value="1"/>
</dbReference>
<organism evidence="8">
    <name type="scientific">Graphocephala atropunctata</name>
    <dbReference type="NCBI Taxonomy" id="36148"/>
    <lineage>
        <taxon>Eukaryota</taxon>
        <taxon>Metazoa</taxon>
        <taxon>Ecdysozoa</taxon>
        <taxon>Arthropoda</taxon>
        <taxon>Hexapoda</taxon>
        <taxon>Insecta</taxon>
        <taxon>Pterygota</taxon>
        <taxon>Neoptera</taxon>
        <taxon>Paraneoptera</taxon>
        <taxon>Hemiptera</taxon>
        <taxon>Auchenorrhyncha</taxon>
        <taxon>Membracoidea</taxon>
        <taxon>Cicadellidae</taxon>
        <taxon>Cicadellinae</taxon>
        <taxon>Cicadellini</taxon>
        <taxon>Graphocephala</taxon>
    </lineage>
</organism>
<evidence type="ECO:0000256" key="6">
    <source>
        <dbReference type="PIRSR" id="PIRSR000097-3"/>
    </source>
</evidence>
<evidence type="ECO:0000256" key="5">
    <source>
        <dbReference type="PIRSR" id="PIRSR000097-2"/>
    </source>
</evidence>
<feature type="binding site" evidence="5">
    <location>
        <position position="110"/>
    </location>
    <ligand>
        <name>substrate</name>
    </ligand>
</feature>
<dbReference type="EMBL" id="GEBQ01013874">
    <property type="protein sequence ID" value="JAT26103.1"/>
    <property type="molecule type" value="Transcribed_RNA"/>
</dbReference>
<dbReference type="GO" id="GO:0016491">
    <property type="term" value="F:oxidoreductase activity"/>
    <property type="evidence" value="ECO:0007669"/>
    <property type="project" value="UniProtKB-KW"/>
</dbReference>
<dbReference type="InterPro" id="IPR023210">
    <property type="entry name" value="NADP_OxRdtase_dom"/>
</dbReference>
<dbReference type="PRINTS" id="PR00069">
    <property type="entry name" value="ALDKETRDTASE"/>
</dbReference>
<keyword evidence="3" id="KW-0560">Oxidoreductase</keyword>
<feature type="domain" description="NADP-dependent oxidoreductase" evidence="7">
    <location>
        <begin position="15"/>
        <end position="297"/>
    </location>
</feature>
<comment type="similarity">
    <text evidence="1">Belongs to the aldo/keto reductase family.</text>
</comment>
<dbReference type="PIRSF" id="PIRSF000097">
    <property type="entry name" value="AKR"/>
    <property type="match status" value="1"/>
</dbReference>
<dbReference type="SUPFAM" id="SSF51430">
    <property type="entry name" value="NAD(P)-linked oxidoreductase"/>
    <property type="match status" value="1"/>
</dbReference>
<dbReference type="InterPro" id="IPR018170">
    <property type="entry name" value="Aldo/ket_reductase_CS"/>
</dbReference>